<feature type="transmembrane region" description="Helical" evidence="1">
    <location>
        <begin position="17"/>
        <end position="40"/>
    </location>
</feature>
<feature type="transmembrane region" description="Helical" evidence="1">
    <location>
        <begin position="52"/>
        <end position="72"/>
    </location>
</feature>
<evidence type="ECO:0000313" key="3">
    <source>
        <dbReference type="Proteomes" id="UP000184196"/>
    </source>
</evidence>
<keyword evidence="3" id="KW-1185">Reference proteome</keyword>
<evidence type="ECO:0000313" key="2">
    <source>
        <dbReference type="EMBL" id="SHF05762.1"/>
    </source>
</evidence>
<name>A0A1M4YJU5_9FIRM</name>
<reference evidence="3" key="1">
    <citation type="submission" date="2016-11" db="EMBL/GenBank/DDBJ databases">
        <authorList>
            <person name="Varghese N."/>
            <person name="Submissions S."/>
        </authorList>
    </citation>
    <scope>NUCLEOTIDE SEQUENCE [LARGE SCALE GENOMIC DNA]</scope>
    <source>
        <strain evidence="3">DSM 11792</strain>
    </source>
</reference>
<dbReference type="Pfam" id="PF09527">
    <property type="entry name" value="ATPase_gene1"/>
    <property type="match status" value="1"/>
</dbReference>
<keyword evidence="1" id="KW-0472">Membrane</keyword>
<dbReference type="InterPro" id="IPR032820">
    <property type="entry name" value="ATPase_put"/>
</dbReference>
<protein>
    <submittedName>
        <fullName evidence="2">Putative F0F1-ATPase subunit Ca2+/Mg2+ transporter</fullName>
    </submittedName>
</protein>
<dbReference type="EMBL" id="FQUW01000014">
    <property type="protein sequence ID" value="SHF05762.1"/>
    <property type="molecule type" value="Genomic_DNA"/>
</dbReference>
<gene>
    <name evidence="2" type="ORF">SAMN02745218_01347</name>
</gene>
<dbReference type="Proteomes" id="UP000184196">
    <property type="component" value="Unassembled WGS sequence"/>
</dbReference>
<evidence type="ECO:0000256" key="1">
    <source>
        <dbReference type="SAM" id="Phobius"/>
    </source>
</evidence>
<organism evidence="2 3">
    <name type="scientific">Desulfofundulus australicus DSM 11792</name>
    <dbReference type="NCBI Taxonomy" id="1121425"/>
    <lineage>
        <taxon>Bacteria</taxon>
        <taxon>Bacillati</taxon>
        <taxon>Bacillota</taxon>
        <taxon>Clostridia</taxon>
        <taxon>Eubacteriales</taxon>
        <taxon>Peptococcaceae</taxon>
        <taxon>Desulfofundulus</taxon>
    </lineage>
</organism>
<dbReference type="AlphaFoldDB" id="A0A1M4YJU5"/>
<proteinExistence type="predicted"/>
<sequence>MPGKVTAMVERRVKGRVLAALALTTTIGMELAIMVTAGFYTGRWLDERLHTGPWLMTAGILAGLAAGIWGVVQTVTRFFKNWG</sequence>
<accession>A0A1M4YJU5</accession>
<keyword evidence="1" id="KW-0812">Transmembrane</keyword>
<dbReference type="RefSeq" id="WP_341349369.1">
    <property type="nucleotide sequence ID" value="NZ_FQUW01000014.1"/>
</dbReference>
<keyword evidence="1" id="KW-1133">Transmembrane helix</keyword>